<accession>A0A2P1CKR4</accession>
<dbReference type="Proteomes" id="UP000241629">
    <property type="component" value="Segment"/>
</dbReference>
<dbReference type="EMBL" id="MG948468">
    <property type="protein sequence ID" value="AVJ51782.1"/>
    <property type="molecule type" value="Genomic_DNA"/>
</dbReference>
<organism evidence="1 2">
    <name type="scientific">Pantoea phage vB_PagS_Vid5</name>
    <dbReference type="NCBI Taxonomy" id="2099652"/>
    <lineage>
        <taxon>Viruses</taxon>
        <taxon>Duplodnaviria</taxon>
        <taxon>Heunggongvirae</taxon>
        <taxon>Uroviricota</taxon>
        <taxon>Caudoviricetes</taxon>
        <taxon>Vidquintavirus</taxon>
        <taxon>Vidquintavirus Vid5</taxon>
    </lineage>
</organism>
<protein>
    <submittedName>
        <fullName evidence="1">Uncharacterized protein</fullName>
    </submittedName>
</protein>
<evidence type="ECO:0000313" key="1">
    <source>
        <dbReference type="EMBL" id="AVJ51782.1"/>
    </source>
</evidence>
<evidence type="ECO:0000313" key="2">
    <source>
        <dbReference type="Proteomes" id="UP000241629"/>
    </source>
</evidence>
<name>A0A2P1CKR4_9CAUD</name>
<gene>
    <name evidence="1" type="ORF">Vid5_gp27</name>
</gene>
<reference evidence="1 2" key="1">
    <citation type="submission" date="2018-02" db="EMBL/GenBank/DDBJ databases">
        <title>Complete genome sequence of Pantoea phage vB_PagS_Vid5.</title>
        <authorList>
            <person name="Truncaite L."/>
            <person name="Simoliunas E."/>
            <person name="Meskys R."/>
        </authorList>
    </citation>
    <scope>NUCLEOTIDE SEQUENCE [LARGE SCALE GENOMIC DNA]</scope>
</reference>
<sequence length="89" mass="10009">MLAVPLLLGTTDTLNQCAGCGPTIQVRKYQANIKQMDYDKYKTSINLRMGCKSYNVVVTTVSRYRAHSDYRTRIGARVRVSGFTLNSEV</sequence>
<keyword evidence="2" id="KW-1185">Reference proteome</keyword>
<proteinExistence type="predicted"/>